<feature type="compositionally biased region" description="Basic and acidic residues" evidence="1">
    <location>
        <begin position="177"/>
        <end position="194"/>
    </location>
</feature>
<dbReference type="STRING" id="77586.A0A0D9WXU1"/>
<reference evidence="3" key="2">
    <citation type="submission" date="2013-12" db="EMBL/GenBank/DDBJ databases">
        <authorList>
            <person name="Yu Y."/>
            <person name="Lee S."/>
            <person name="de Baynast K."/>
            <person name="Wissotski M."/>
            <person name="Liu L."/>
            <person name="Talag J."/>
            <person name="Goicoechea J."/>
            <person name="Angelova A."/>
            <person name="Jetty R."/>
            <person name="Kudrna D."/>
            <person name="Golser W."/>
            <person name="Rivera L."/>
            <person name="Zhang J."/>
            <person name="Wing R."/>
        </authorList>
    </citation>
    <scope>NUCLEOTIDE SEQUENCE</scope>
</reference>
<feature type="compositionally biased region" description="Polar residues" evidence="1">
    <location>
        <begin position="238"/>
        <end position="247"/>
    </location>
</feature>
<reference evidence="2" key="3">
    <citation type="submission" date="2015-04" db="UniProtKB">
        <authorList>
            <consortium name="EnsemblPlants"/>
        </authorList>
    </citation>
    <scope>IDENTIFICATION</scope>
</reference>
<keyword evidence="3" id="KW-1185">Reference proteome</keyword>
<dbReference type="eggNOG" id="ENOG502S0N9">
    <property type="taxonomic scope" value="Eukaryota"/>
</dbReference>
<sequence length="311" mass="33251">MVDKQEGNISEQMSATTAPACETSKEIPASDVKHEKKAASSSSSSSSEEIDEDDFFQIEGPILSTQYSLSAPPSEGGNGDAKESLPAQASDESRDPKRIPSSVFARSKSSTPTEWSVTSNESLFSINVGNASFSKDHLFLYGKSGELGVNDPLPPLPKQSPSSSHMKGEMSTAEKPSTSKEKGDGRRLGDRNGEDNPDYIHSLSHRSDGSTTSFAFPILTGSAKTSGSLKDSHPELARQSTAQLTHPTETRDKNGNKETPVAVMEAPKVETPLPSQLQPQPPPPPPPQQQPPQPPPTTKWFPCCSCCPLCC</sequence>
<reference evidence="2 3" key="1">
    <citation type="submission" date="2012-08" db="EMBL/GenBank/DDBJ databases">
        <title>Oryza genome evolution.</title>
        <authorList>
            <person name="Wing R.A."/>
        </authorList>
    </citation>
    <scope>NUCLEOTIDE SEQUENCE</scope>
</reference>
<dbReference type="Gramene" id="LPERR07G09280.1">
    <property type="protein sequence ID" value="LPERR07G09280.1"/>
    <property type="gene ID" value="LPERR07G09280"/>
</dbReference>
<dbReference type="PANTHER" id="PTHR33673">
    <property type="entry name" value="SUPPRESSOR SRP40-LIKE PROTEIN"/>
    <property type="match status" value="1"/>
</dbReference>
<name>A0A0D9WXU1_9ORYZ</name>
<feature type="compositionally biased region" description="Pro residues" evidence="1">
    <location>
        <begin position="279"/>
        <end position="297"/>
    </location>
</feature>
<evidence type="ECO:0000313" key="3">
    <source>
        <dbReference type="Proteomes" id="UP000032180"/>
    </source>
</evidence>
<feature type="compositionally biased region" description="Polar residues" evidence="1">
    <location>
        <begin position="7"/>
        <end position="17"/>
    </location>
</feature>
<evidence type="ECO:0000256" key="1">
    <source>
        <dbReference type="SAM" id="MobiDB-lite"/>
    </source>
</evidence>
<protein>
    <submittedName>
        <fullName evidence="2">Uncharacterized protein</fullName>
    </submittedName>
</protein>
<dbReference type="HOGENOM" id="CLU_076998_0_0_1"/>
<dbReference type="EnsemblPlants" id="LPERR07G09280.1">
    <property type="protein sequence ID" value="LPERR07G09280.1"/>
    <property type="gene ID" value="LPERR07G09280"/>
</dbReference>
<evidence type="ECO:0000313" key="2">
    <source>
        <dbReference type="EnsemblPlants" id="LPERR07G09280.1"/>
    </source>
</evidence>
<dbReference type="Proteomes" id="UP000032180">
    <property type="component" value="Chromosome 7"/>
</dbReference>
<feature type="compositionally biased region" description="Polar residues" evidence="1">
    <location>
        <begin position="107"/>
        <end position="120"/>
    </location>
</feature>
<accession>A0A0D9WXU1</accession>
<proteinExistence type="predicted"/>
<feature type="region of interest" description="Disordered" evidence="1">
    <location>
        <begin position="1"/>
        <end position="120"/>
    </location>
</feature>
<dbReference type="AlphaFoldDB" id="A0A0D9WXU1"/>
<dbReference type="PANTHER" id="PTHR33673:SF3">
    <property type="entry name" value="SUPPRESSOR SRP40-LIKE PROTEIN"/>
    <property type="match status" value="1"/>
</dbReference>
<organism evidence="2 3">
    <name type="scientific">Leersia perrieri</name>
    <dbReference type="NCBI Taxonomy" id="77586"/>
    <lineage>
        <taxon>Eukaryota</taxon>
        <taxon>Viridiplantae</taxon>
        <taxon>Streptophyta</taxon>
        <taxon>Embryophyta</taxon>
        <taxon>Tracheophyta</taxon>
        <taxon>Spermatophyta</taxon>
        <taxon>Magnoliopsida</taxon>
        <taxon>Liliopsida</taxon>
        <taxon>Poales</taxon>
        <taxon>Poaceae</taxon>
        <taxon>BOP clade</taxon>
        <taxon>Oryzoideae</taxon>
        <taxon>Oryzeae</taxon>
        <taxon>Oryzinae</taxon>
        <taxon>Leersia</taxon>
    </lineage>
</organism>
<feature type="region of interest" description="Disordered" evidence="1">
    <location>
        <begin position="144"/>
        <end position="298"/>
    </location>
</feature>